<dbReference type="RefSeq" id="WP_246442584.1">
    <property type="nucleotide sequence ID" value="NZ_CP048813.1"/>
</dbReference>
<accession>A0A1G7Z9H6</accession>
<feature type="transmembrane region" description="Helical" evidence="2">
    <location>
        <begin position="115"/>
        <end position="134"/>
    </location>
</feature>
<name>A0A1G7Z9H6_9NOCA</name>
<feature type="transmembrane region" description="Helical" evidence="2">
    <location>
        <begin position="51"/>
        <end position="77"/>
    </location>
</feature>
<reference evidence="3 4" key="1">
    <citation type="submission" date="2016-10" db="EMBL/GenBank/DDBJ databases">
        <authorList>
            <person name="de Groot N.N."/>
        </authorList>
    </citation>
    <scope>NUCLEOTIDE SEQUENCE [LARGE SCALE GENOMIC DNA]</scope>
    <source>
        <strain evidence="3 4">DSM 44892</strain>
    </source>
</reference>
<feature type="region of interest" description="Disordered" evidence="1">
    <location>
        <begin position="1"/>
        <end position="44"/>
    </location>
</feature>
<sequence>MTYSDSYPDSYPGSYSAPGPGAGHYPYSSGPGAHAPAPERRPRRDSVVVRAARALGGSLAAGVLVLTAVVVGSAILGRDRGFPGPGTESVVAHVLASIVVLGAALFADRRTGGRAFLASLLVPVVVGILFWTQWWG</sequence>
<feature type="compositionally biased region" description="Low complexity" evidence="1">
    <location>
        <begin position="1"/>
        <end position="19"/>
    </location>
</feature>
<feature type="transmembrane region" description="Helical" evidence="2">
    <location>
        <begin position="89"/>
        <end position="108"/>
    </location>
</feature>
<keyword evidence="4" id="KW-1185">Reference proteome</keyword>
<proteinExistence type="predicted"/>
<dbReference type="Proteomes" id="UP000183263">
    <property type="component" value="Unassembled WGS sequence"/>
</dbReference>
<dbReference type="AlphaFoldDB" id="A0A1G7Z9H6"/>
<evidence type="ECO:0000256" key="2">
    <source>
        <dbReference type="SAM" id="Phobius"/>
    </source>
</evidence>
<keyword evidence="2" id="KW-0812">Transmembrane</keyword>
<protein>
    <submittedName>
        <fullName evidence="3">Uncharacterized protein</fullName>
    </submittedName>
</protein>
<evidence type="ECO:0000256" key="1">
    <source>
        <dbReference type="SAM" id="MobiDB-lite"/>
    </source>
</evidence>
<dbReference type="EMBL" id="FNDN01000001">
    <property type="protein sequence ID" value="SDH05257.1"/>
    <property type="molecule type" value="Genomic_DNA"/>
</dbReference>
<keyword evidence="2" id="KW-0472">Membrane</keyword>
<keyword evidence="2" id="KW-1133">Transmembrane helix</keyword>
<evidence type="ECO:0000313" key="3">
    <source>
        <dbReference type="EMBL" id="SDH05257.1"/>
    </source>
</evidence>
<gene>
    <name evidence="3" type="ORF">SAMN05444695_10143</name>
</gene>
<organism evidence="3 4">
    <name type="scientific">Rhodococcus triatomae</name>
    <dbReference type="NCBI Taxonomy" id="300028"/>
    <lineage>
        <taxon>Bacteria</taxon>
        <taxon>Bacillati</taxon>
        <taxon>Actinomycetota</taxon>
        <taxon>Actinomycetes</taxon>
        <taxon>Mycobacteriales</taxon>
        <taxon>Nocardiaceae</taxon>
        <taxon>Rhodococcus</taxon>
    </lineage>
</organism>
<evidence type="ECO:0000313" key="4">
    <source>
        <dbReference type="Proteomes" id="UP000183263"/>
    </source>
</evidence>